<proteinExistence type="predicted"/>
<comment type="caution">
    <text evidence="1">The sequence shown here is derived from an EMBL/GenBank/DDBJ whole genome shotgun (WGS) entry which is preliminary data.</text>
</comment>
<sequence length="360" mass="39341">MALYAKYIEGQPNLAKRPKSLDGIHPGVKVTDFHHLNTLGGPEDVARRRQMVTDYVWRGFGLPFGVRPDKVEHAVAFPPLMGISNLASVDRLTIEMPYGIKSVAFVLHPDKARSCLMIYQEGHLHSFLERRGYLEKVVAGGCTALALSLPLTGGINNQPTIDHPRFGVLNLLNVDALELLHTRTFSAMGFYLTPVIVGLNHLLAEHSFDRVGMTGFSGGGWVTVMAAALDQRIQRSYPVAGTATIPVFAAEPGWGDWVQRDGRLYDIVTYTELYVLGTVQPARRQLQVFNLRDECCFRGRNAEAYAPAVADKAQALGGSFAAIIRDDGEVHDFTEGAQAGVLADFFGSAVAGTNPSPDYR</sequence>
<evidence type="ECO:0000313" key="1">
    <source>
        <dbReference type="EMBL" id="OAN49845.1"/>
    </source>
</evidence>
<dbReference type="Proteomes" id="UP000078543">
    <property type="component" value="Unassembled WGS sequence"/>
</dbReference>
<keyword evidence="2" id="KW-1185">Reference proteome</keyword>
<dbReference type="EMBL" id="LWQU01000143">
    <property type="protein sequence ID" value="OAN49845.1"/>
    <property type="molecule type" value="Genomic_DNA"/>
</dbReference>
<evidence type="ECO:0000313" key="2">
    <source>
        <dbReference type="Proteomes" id="UP000078543"/>
    </source>
</evidence>
<organism evidence="1 2">
    <name type="scientific">Magnetospirillum moscoviense</name>
    <dbReference type="NCBI Taxonomy" id="1437059"/>
    <lineage>
        <taxon>Bacteria</taxon>
        <taxon>Pseudomonadati</taxon>
        <taxon>Pseudomonadota</taxon>
        <taxon>Alphaproteobacteria</taxon>
        <taxon>Rhodospirillales</taxon>
        <taxon>Rhodospirillaceae</taxon>
        <taxon>Magnetospirillum</taxon>
    </lineage>
</organism>
<name>A0A178MP26_9PROT</name>
<gene>
    <name evidence="1" type="ORF">A6A05_13060</name>
</gene>
<dbReference type="Gene3D" id="3.40.50.1820">
    <property type="entry name" value="alpha/beta hydrolase"/>
    <property type="match status" value="1"/>
</dbReference>
<dbReference type="InterPro" id="IPR029058">
    <property type="entry name" value="AB_hydrolase_fold"/>
</dbReference>
<accession>A0A178MP26</accession>
<reference evidence="1 2" key="1">
    <citation type="submission" date="2016-04" db="EMBL/GenBank/DDBJ databases">
        <title>Draft genome sequence of freshwater magnetotactic bacteria Magnetospirillum marisnigri SP-1 and Magnetospirillum moscoviense BB-1.</title>
        <authorList>
            <person name="Koziaeva V."/>
            <person name="Dziuba M.V."/>
            <person name="Ivanov T.M."/>
            <person name="Kuznetsov B."/>
            <person name="Grouzdev D.S."/>
        </authorList>
    </citation>
    <scope>NUCLEOTIDE SEQUENCE [LARGE SCALE GENOMIC DNA]</scope>
    <source>
        <strain evidence="1 2">BB-1</strain>
    </source>
</reference>
<evidence type="ECO:0008006" key="3">
    <source>
        <dbReference type="Google" id="ProtNLM"/>
    </source>
</evidence>
<protein>
    <recommendedName>
        <fullName evidence="3">Acetyl xylan esterase domain-containing protein</fullName>
    </recommendedName>
</protein>
<dbReference type="SUPFAM" id="SSF53474">
    <property type="entry name" value="alpha/beta-Hydrolases"/>
    <property type="match status" value="1"/>
</dbReference>
<dbReference type="AlphaFoldDB" id="A0A178MP26"/>